<dbReference type="PROSITE" id="PS52029">
    <property type="entry name" value="LD_TPASE"/>
    <property type="match status" value="1"/>
</dbReference>
<dbReference type="EMBL" id="CP065956">
    <property type="protein sequence ID" value="QSR86435.1"/>
    <property type="molecule type" value="Genomic_DNA"/>
</dbReference>
<dbReference type="Proteomes" id="UP000663088">
    <property type="component" value="Chromosome"/>
</dbReference>
<proteinExistence type="inferred from homology"/>
<keyword evidence="3" id="KW-0808">Transferase</keyword>
<protein>
    <submittedName>
        <fullName evidence="9">L,D-transpeptidase family protein</fullName>
    </submittedName>
</protein>
<dbReference type="PANTHER" id="PTHR30582">
    <property type="entry name" value="L,D-TRANSPEPTIDASE"/>
    <property type="match status" value="1"/>
</dbReference>
<evidence type="ECO:0000256" key="1">
    <source>
        <dbReference type="ARBA" id="ARBA00004752"/>
    </source>
</evidence>
<evidence type="ECO:0000256" key="3">
    <source>
        <dbReference type="ARBA" id="ARBA00022679"/>
    </source>
</evidence>
<organism evidence="9 10">
    <name type="scientific">Candidatus Methylacidiphilum infernorum</name>
    <dbReference type="NCBI Taxonomy" id="511746"/>
    <lineage>
        <taxon>Bacteria</taxon>
        <taxon>Pseudomonadati</taxon>
        <taxon>Verrucomicrobiota</taxon>
        <taxon>Methylacidiphilae</taxon>
        <taxon>Methylacidiphilales</taxon>
        <taxon>Methylacidiphilaceae</taxon>
        <taxon>Methylacidiphilum (ex Ratnadevi et al. 2023)</taxon>
    </lineage>
</organism>
<feature type="active site" description="Nucleophile" evidence="7">
    <location>
        <position position="168"/>
    </location>
</feature>
<dbReference type="InterPro" id="IPR005490">
    <property type="entry name" value="LD_TPept_cat_dom"/>
</dbReference>
<keyword evidence="5 7" id="KW-0573">Peptidoglycan synthesis</keyword>
<sequence length="193" mass="21350">MVNIKKTVPLTGLKKGLSLLFGLFFFLFFQGKPLAISTEETSGKGLNPAKEPIAASEILISLSEQKIYVYGTNGRLIASSIISSGRDKYATPAGEYMVIEKERFHYSNLYGYLVDKKNNVVRSATSKEKISRKYRFKGAAMPYFLRLTQTGIGLHGGTTTGRPLSHGCIRLPPDFAAKLFSITPLHTRVLILE</sequence>
<dbReference type="Gene3D" id="2.40.440.10">
    <property type="entry name" value="L,D-transpeptidase catalytic domain-like"/>
    <property type="match status" value="1"/>
</dbReference>
<dbReference type="CDD" id="cd16913">
    <property type="entry name" value="YkuD_like"/>
    <property type="match status" value="1"/>
</dbReference>
<dbReference type="Pfam" id="PF03734">
    <property type="entry name" value="YkuD"/>
    <property type="match status" value="1"/>
</dbReference>
<keyword evidence="10" id="KW-1185">Reference proteome</keyword>
<evidence type="ECO:0000256" key="4">
    <source>
        <dbReference type="ARBA" id="ARBA00022960"/>
    </source>
</evidence>
<dbReference type="InterPro" id="IPR038063">
    <property type="entry name" value="Transpep_catalytic_dom"/>
</dbReference>
<feature type="domain" description="L,D-TPase catalytic" evidence="8">
    <location>
        <begin position="56"/>
        <end position="192"/>
    </location>
</feature>
<name>A0ABX7PTW8_9BACT</name>
<evidence type="ECO:0000259" key="8">
    <source>
        <dbReference type="PROSITE" id="PS52029"/>
    </source>
</evidence>
<evidence type="ECO:0000313" key="9">
    <source>
        <dbReference type="EMBL" id="QSR86435.1"/>
    </source>
</evidence>
<keyword evidence="6 7" id="KW-0961">Cell wall biogenesis/degradation</keyword>
<dbReference type="PANTHER" id="PTHR30582:SF2">
    <property type="entry name" value="L,D-TRANSPEPTIDASE YCIB-RELATED"/>
    <property type="match status" value="1"/>
</dbReference>
<comment type="pathway">
    <text evidence="1 7">Cell wall biogenesis; peptidoglycan biosynthesis.</text>
</comment>
<gene>
    <name evidence="9" type="ORF">EM20IM_08030</name>
</gene>
<evidence type="ECO:0000256" key="7">
    <source>
        <dbReference type="PROSITE-ProRule" id="PRU01373"/>
    </source>
</evidence>
<reference evidence="9 10" key="1">
    <citation type="submission" date="2020-12" db="EMBL/GenBank/DDBJ databases">
        <authorList>
            <person name="Awala S.I."/>
            <person name="Gwak J.-H."/>
            <person name="Kim S.-J."/>
            <person name="Rhee S.-K."/>
        </authorList>
    </citation>
    <scope>NUCLEOTIDE SEQUENCE [LARGE SCALE GENOMIC DNA]</scope>
    <source>
        <strain evidence="9 10">IT5</strain>
    </source>
</reference>
<keyword evidence="4 7" id="KW-0133">Cell shape</keyword>
<evidence type="ECO:0000313" key="10">
    <source>
        <dbReference type="Proteomes" id="UP000663088"/>
    </source>
</evidence>
<dbReference type="RefSeq" id="WP_206845795.1">
    <property type="nucleotide sequence ID" value="NZ_CP065956.1"/>
</dbReference>
<evidence type="ECO:0000256" key="6">
    <source>
        <dbReference type="ARBA" id="ARBA00023316"/>
    </source>
</evidence>
<dbReference type="InterPro" id="IPR050979">
    <property type="entry name" value="LD-transpeptidase"/>
</dbReference>
<dbReference type="SUPFAM" id="SSF141523">
    <property type="entry name" value="L,D-transpeptidase catalytic domain-like"/>
    <property type="match status" value="1"/>
</dbReference>
<evidence type="ECO:0000256" key="5">
    <source>
        <dbReference type="ARBA" id="ARBA00022984"/>
    </source>
</evidence>
<comment type="similarity">
    <text evidence="2">Belongs to the YkuD family.</text>
</comment>
<evidence type="ECO:0000256" key="2">
    <source>
        <dbReference type="ARBA" id="ARBA00005992"/>
    </source>
</evidence>
<accession>A0ABX7PTW8</accession>
<feature type="active site" description="Proton donor/acceptor" evidence="7">
    <location>
        <position position="155"/>
    </location>
</feature>